<dbReference type="Pfam" id="PF00082">
    <property type="entry name" value="Peptidase_S8"/>
    <property type="match status" value="1"/>
</dbReference>
<dbReference type="AlphaFoldDB" id="A0A6A4NZW4"/>
<evidence type="ECO:0000259" key="5">
    <source>
        <dbReference type="Pfam" id="PF00082"/>
    </source>
</evidence>
<dbReference type="EMBL" id="WOCE01000019">
    <property type="protein sequence ID" value="KAE9593444.1"/>
    <property type="molecule type" value="Genomic_DNA"/>
</dbReference>
<dbReference type="OrthoDB" id="1434306at2759"/>
<dbReference type="InterPro" id="IPR045051">
    <property type="entry name" value="SBT"/>
</dbReference>
<dbReference type="InterPro" id="IPR000209">
    <property type="entry name" value="Peptidase_S8/S53_dom"/>
</dbReference>
<evidence type="ECO:0000256" key="4">
    <source>
        <dbReference type="PROSITE-ProRule" id="PRU01240"/>
    </source>
</evidence>
<sequence>MIEILIVFMINRKLIGARYFYEGYKASRNVSKNASFNSARDYEGHGTHTLSTAAGNFVDGVSVFGNGNGTASGASPKARVASYKVCWGDSICNDADILAAFEAAITDGVDVISLSLAGESPYKEYFNNTISIGTMHLSMA</sequence>
<evidence type="ECO:0000313" key="6">
    <source>
        <dbReference type="EMBL" id="KAE9593444.1"/>
    </source>
</evidence>
<keyword evidence="7" id="KW-1185">Reference proteome</keyword>
<dbReference type="Proteomes" id="UP000447434">
    <property type="component" value="Chromosome 19"/>
</dbReference>
<keyword evidence="3" id="KW-0732">Signal</keyword>
<name>A0A6A4NZW4_LUPAL</name>
<dbReference type="GO" id="GO:0004252">
    <property type="term" value="F:serine-type endopeptidase activity"/>
    <property type="evidence" value="ECO:0007669"/>
    <property type="project" value="InterPro"/>
</dbReference>
<dbReference type="PROSITE" id="PS51892">
    <property type="entry name" value="SUBTILASE"/>
    <property type="match status" value="1"/>
</dbReference>
<feature type="domain" description="Peptidase S8/S53" evidence="5">
    <location>
        <begin position="26"/>
        <end position="128"/>
    </location>
</feature>
<comment type="caution">
    <text evidence="4">Lacks conserved residue(s) required for the propagation of feature annotation.</text>
</comment>
<dbReference type="GO" id="GO:0006508">
    <property type="term" value="P:proteolysis"/>
    <property type="evidence" value="ECO:0007669"/>
    <property type="project" value="InterPro"/>
</dbReference>
<accession>A0A6A4NZW4</accession>
<dbReference type="Gene3D" id="3.40.50.200">
    <property type="entry name" value="Peptidase S8/S53 domain"/>
    <property type="match status" value="1"/>
</dbReference>
<evidence type="ECO:0000256" key="1">
    <source>
        <dbReference type="ARBA" id="ARBA00004613"/>
    </source>
</evidence>
<evidence type="ECO:0000256" key="2">
    <source>
        <dbReference type="ARBA" id="ARBA00011073"/>
    </source>
</evidence>
<evidence type="ECO:0000256" key="3">
    <source>
        <dbReference type="ARBA" id="ARBA00022729"/>
    </source>
</evidence>
<dbReference type="SUPFAM" id="SSF52743">
    <property type="entry name" value="Subtilisin-like"/>
    <property type="match status" value="1"/>
</dbReference>
<dbReference type="InterPro" id="IPR036852">
    <property type="entry name" value="Peptidase_S8/S53_dom_sf"/>
</dbReference>
<comment type="subcellular location">
    <subcellularLocation>
        <location evidence="1">Secreted</location>
    </subcellularLocation>
</comment>
<dbReference type="PANTHER" id="PTHR10795">
    <property type="entry name" value="PROPROTEIN CONVERTASE SUBTILISIN/KEXIN"/>
    <property type="match status" value="1"/>
</dbReference>
<comment type="similarity">
    <text evidence="2 4">Belongs to the peptidase S8 family.</text>
</comment>
<reference evidence="7" key="1">
    <citation type="journal article" date="2020" name="Nat. Commun.">
        <title>Genome sequence of the cluster root forming white lupin.</title>
        <authorList>
            <person name="Hufnagel B."/>
            <person name="Marques A."/>
            <person name="Soriano A."/>
            <person name="Marques L."/>
            <person name="Divol F."/>
            <person name="Doumas P."/>
            <person name="Sallet E."/>
            <person name="Mancinotti D."/>
            <person name="Carrere S."/>
            <person name="Marande W."/>
            <person name="Arribat S."/>
            <person name="Keller J."/>
            <person name="Huneau C."/>
            <person name="Blein T."/>
            <person name="Aime D."/>
            <person name="Laguerre M."/>
            <person name="Taylor J."/>
            <person name="Schubert V."/>
            <person name="Nelson M."/>
            <person name="Geu-Flores F."/>
            <person name="Crespi M."/>
            <person name="Gallardo-Guerrero K."/>
            <person name="Delaux P.-M."/>
            <person name="Salse J."/>
            <person name="Berges H."/>
            <person name="Guyot R."/>
            <person name="Gouzy J."/>
            <person name="Peret B."/>
        </authorList>
    </citation>
    <scope>NUCLEOTIDE SEQUENCE [LARGE SCALE GENOMIC DNA]</scope>
    <source>
        <strain evidence="7">cv. Amiga</strain>
    </source>
</reference>
<proteinExistence type="inferred from homology"/>
<comment type="caution">
    <text evidence="6">The sequence shown here is derived from an EMBL/GenBank/DDBJ whole genome shotgun (WGS) entry which is preliminary data.</text>
</comment>
<dbReference type="GO" id="GO:0005576">
    <property type="term" value="C:extracellular region"/>
    <property type="evidence" value="ECO:0007669"/>
    <property type="project" value="UniProtKB-SubCell"/>
</dbReference>
<organism evidence="6 7">
    <name type="scientific">Lupinus albus</name>
    <name type="common">White lupine</name>
    <name type="synonym">Lupinus termis</name>
    <dbReference type="NCBI Taxonomy" id="3870"/>
    <lineage>
        <taxon>Eukaryota</taxon>
        <taxon>Viridiplantae</taxon>
        <taxon>Streptophyta</taxon>
        <taxon>Embryophyta</taxon>
        <taxon>Tracheophyta</taxon>
        <taxon>Spermatophyta</taxon>
        <taxon>Magnoliopsida</taxon>
        <taxon>eudicotyledons</taxon>
        <taxon>Gunneridae</taxon>
        <taxon>Pentapetalae</taxon>
        <taxon>rosids</taxon>
        <taxon>fabids</taxon>
        <taxon>Fabales</taxon>
        <taxon>Fabaceae</taxon>
        <taxon>Papilionoideae</taxon>
        <taxon>50 kb inversion clade</taxon>
        <taxon>genistoids sensu lato</taxon>
        <taxon>core genistoids</taxon>
        <taxon>Genisteae</taxon>
        <taxon>Lupinus</taxon>
    </lineage>
</organism>
<protein>
    <submittedName>
        <fullName evidence="6">Putative cucumisin</fullName>
    </submittedName>
</protein>
<gene>
    <name evidence="6" type="ORF">Lalb_Chr19g0139791</name>
</gene>
<evidence type="ECO:0000313" key="7">
    <source>
        <dbReference type="Proteomes" id="UP000447434"/>
    </source>
</evidence>